<dbReference type="EMBL" id="JADBGQ010000006">
    <property type="protein sequence ID" value="KAG5395134.1"/>
    <property type="molecule type" value="Genomic_DNA"/>
</dbReference>
<protein>
    <submittedName>
        <fullName evidence="1">Uncharacterized protein</fullName>
    </submittedName>
</protein>
<keyword evidence="2" id="KW-1185">Reference proteome</keyword>
<dbReference type="Proteomes" id="UP000823674">
    <property type="component" value="Chromosome A06"/>
</dbReference>
<gene>
    <name evidence="1" type="primary">A06g509720.1_BraROA</name>
    <name evidence="1" type="ORF">IGI04_025097</name>
</gene>
<comment type="caution">
    <text evidence="1">The sequence shown here is derived from an EMBL/GenBank/DDBJ whole genome shotgun (WGS) entry which is preliminary data.</text>
</comment>
<proteinExistence type="predicted"/>
<organism evidence="1 2">
    <name type="scientific">Brassica rapa subsp. trilocularis</name>
    <dbReference type="NCBI Taxonomy" id="1813537"/>
    <lineage>
        <taxon>Eukaryota</taxon>
        <taxon>Viridiplantae</taxon>
        <taxon>Streptophyta</taxon>
        <taxon>Embryophyta</taxon>
        <taxon>Tracheophyta</taxon>
        <taxon>Spermatophyta</taxon>
        <taxon>Magnoliopsida</taxon>
        <taxon>eudicotyledons</taxon>
        <taxon>Gunneridae</taxon>
        <taxon>Pentapetalae</taxon>
        <taxon>rosids</taxon>
        <taxon>malvids</taxon>
        <taxon>Brassicales</taxon>
        <taxon>Brassicaceae</taxon>
        <taxon>Brassiceae</taxon>
        <taxon>Brassica</taxon>
    </lineage>
</organism>
<accession>A0ABQ7M8L4</accession>
<evidence type="ECO:0000313" key="2">
    <source>
        <dbReference type="Proteomes" id="UP000823674"/>
    </source>
</evidence>
<reference evidence="1 2" key="1">
    <citation type="submission" date="2021-03" db="EMBL/GenBank/DDBJ databases">
        <authorList>
            <person name="King G.J."/>
            <person name="Bancroft I."/>
            <person name="Baten A."/>
            <person name="Bloomfield J."/>
            <person name="Borpatragohain P."/>
            <person name="He Z."/>
            <person name="Irish N."/>
            <person name="Irwin J."/>
            <person name="Liu K."/>
            <person name="Mauleon R.P."/>
            <person name="Moore J."/>
            <person name="Morris R."/>
            <person name="Ostergaard L."/>
            <person name="Wang B."/>
            <person name="Wells R."/>
        </authorList>
    </citation>
    <scope>NUCLEOTIDE SEQUENCE [LARGE SCALE GENOMIC DNA]</scope>
    <source>
        <strain evidence="1">R-o-18</strain>
        <tissue evidence="1">Leaf</tissue>
    </source>
</reference>
<evidence type="ECO:0000313" key="1">
    <source>
        <dbReference type="EMBL" id="KAG5395134.1"/>
    </source>
</evidence>
<name>A0ABQ7M8L4_BRACM</name>
<sequence>MICSISSPPPDFQSFVDVFFTLYNRVLFSSCEIIHHRPALKLQQHLVTNRFYSNSPPLFLSDIWNYGKFLGFGMEDLDLPCEVGRRYSALMMRSNYSRPMNLFLLKFVGLLIKLSLLMVKDCGIIEFQRFMW</sequence>